<evidence type="ECO:0000256" key="5">
    <source>
        <dbReference type="HAMAP-Rule" id="MF_01334"/>
    </source>
</evidence>
<dbReference type="RefSeq" id="WP_191800425.1">
    <property type="nucleotide sequence ID" value="NZ_JACSQF010000001.1"/>
</dbReference>
<evidence type="ECO:0000313" key="8">
    <source>
        <dbReference type="EMBL" id="MBD7979442.1"/>
    </source>
</evidence>
<dbReference type="HAMAP" id="MF_01334">
    <property type="entry name" value="Ribosomal_bL25_CTC"/>
    <property type="match status" value="1"/>
</dbReference>
<sequence>MSDIKLVAEARTEFGKGAARRTRRNNQIPAVLYGHGTDPVHVALPAHQTTLALKHSNALFTIALDGTEVLALAKDVQRDPVKDVVEHIDLLIVKKGEKVDVDVPVHVIGEAAPGTIHIVEQLTLSIQALATNLPEVISVDITGLTAGTVVFAGDIALPEGSVLVTEPTADVVLITEPRVEATAAEVAAEAEAAPLV</sequence>
<keyword evidence="2 5" id="KW-0694">RNA-binding</keyword>
<name>A0ABR8TUK1_9CELL</name>
<reference evidence="8 9" key="1">
    <citation type="submission" date="2020-08" db="EMBL/GenBank/DDBJ databases">
        <title>A Genomic Blueprint of the Chicken Gut Microbiome.</title>
        <authorList>
            <person name="Gilroy R."/>
            <person name="Ravi A."/>
            <person name="Getino M."/>
            <person name="Pursley I."/>
            <person name="Horton D.L."/>
            <person name="Alikhan N.-F."/>
            <person name="Baker D."/>
            <person name="Gharbi K."/>
            <person name="Hall N."/>
            <person name="Watson M."/>
            <person name="Adriaenssens E.M."/>
            <person name="Foster-Nyarko E."/>
            <person name="Jarju S."/>
            <person name="Secka A."/>
            <person name="Antonio M."/>
            <person name="Oren A."/>
            <person name="Chaudhuri R."/>
            <person name="La Ragione R.M."/>
            <person name="Hildebrand F."/>
            <person name="Pallen M.J."/>
        </authorList>
    </citation>
    <scope>NUCLEOTIDE SEQUENCE [LARGE SCALE GENOMIC DNA]</scope>
    <source>
        <strain evidence="8 9">Sa2CUA9</strain>
    </source>
</reference>
<proteinExistence type="inferred from homology"/>
<keyword evidence="1 5" id="KW-0699">rRNA-binding</keyword>
<dbReference type="CDD" id="cd00495">
    <property type="entry name" value="Ribosomal_L25_TL5_CTC"/>
    <property type="match status" value="1"/>
</dbReference>
<feature type="domain" description="Large ribosomal subunit protein bL25 beta" evidence="7">
    <location>
        <begin position="98"/>
        <end position="178"/>
    </location>
</feature>
<dbReference type="Gene3D" id="2.170.120.20">
    <property type="entry name" value="Ribosomal protein L25, beta domain"/>
    <property type="match status" value="1"/>
</dbReference>
<dbReference type="InterPro" id="IPR037121">
    <property type="entry name" value="Ribosomal_bL25_C"/>
</dbReference>
<keyword evidence="3 5" id="KW-0689">Ribosomal protein</keyword>
<dbReference type="InterPro" id="IPR020056">
    <property type="entry name" value="Rbsml_bL25/Gln-tRNA_synth_N"/>
</dbReference>
<dbReference type="EMBL" id="JACSQF010000001">
    <property type="protein sequence ID" value="MBD7979442.1"/>
    <property type="molecule type" value="Genomic_DNA"/>
</dbReference>
<dbReference type="NCBIfam" id="TIGR00731">
    <property type="entry name" value="bL25_bact_ctc"/>
    <property type="match status" value="1"/>
</dbReference>
<dbReference type="SUPFAM" id="SSF50715">
    <property type="entry name" value="Ribosomal protein L25-like"/>
    <property type="match status" value="1"/>
</dbReference>
<feature type="domain" description="Large ribosomal subunit protein bL25 L25" evidence="6">
    <location>
        <begin position="6"/>
        <end position="90"/>
    </location>
</feature>
<dbReference type="PANTHER" id="PTHR33284:SF1">
    <property type="entry name" value="RIBOSOMAL PROTEIN L25_GLN-TRNA SYNTHETASE, ANTI-CODON-BINDING DOMAIN-CONTAINING PROTEIN"/>
    <property type="match status" value="1"/>
</dbReference>
<dbReference type="InterPro" id="IPR020057">
    <property type="entry name" value="Ribosomal_bL25_b-dom"/>
</dbReference>
<evidence type="ECO:0000256" key="4">
    <source>
        <dbReference type="ARBA" id="ARBA00023274"/>
    </source>
</evidence>
<evidence type="ECO:0000256" key="3">
    <source>
        <dbReference type="ARBA" id="ARBA00022980"/>
    </source>
</evidence>
<evidence type="ECO:0000256" key="1">
    <source>
        <dbReference type="ARBA" id="ARBA00022730"/>
    </source>
</evidence>
<protein>
    <recommendedName>
        <fullName evidence="5">Large ribosomal subunit protein bL25</fullName>
    </recommendedName>
    <alternativeName>
        <fullName evidence="5">General stress protein CTC</fullName>
    </alternativeName>
</protein>
<dbReference type="Pfam" id="PF01386">
    <property type="entry name" value="Ribosomal_L25p"/>
    <property type="match status" value="1"/>
</dbReference>
<dbReference type="InterPro" id="IPR029751">
    <property type="entry name" value="Ribosomal_L25_dom"/>
</dbReference>
<dbReference type="Proteomes" id="UP000655570">
    <property type="component" value="Unassembled WGS sequence"/>
</dbReference>
<dbReference type="InterPro" id="IPR020930">
    <property type="entry name" value="Ribosomal_uL5_bac-type"/>
</dbReference>
<keyword evidence="4 5" id="KW-0687">Ribonucleoprotein</keyword>
<gene>
    <name evidence="5" type="primary">rplY</name>
    <name evidence="5" type="synonym">ctc</name>
    <name evidence="8" type="ORF">H9641_01730</name>
</gene>
<dbReference type="InterPro" id="IPR001021">
    <property type="entry name" value="Ribosomal_bL25_long"/>
</dbReference>
<accession>A0ABR8TUK1</accession>
<dbReference type="Gene3D" id="2.40.240.10">
    <property type="entry name" value="Ribosomal Protein L25, Chain P"/>
    <property type="match status" value="1"/>
</dbReference>
<comment type="subunit">
    <text evidence="5">Part of the 50S ribosomal subunit; part of the 5S rRNA/L5/L18/L25 subcomplex. Contacts the 5S rRNA. Binds to the 5S rRNA independently of L5 and L18.</text>
</comment>
<keyword evidence="9" id="KW-1185">Reference proteome</keyword>
<evidence type="ECO:0000256" key="2">
    <source>
        <dbReference type="ARBA" id="ARBA00022884"/>
    </source>
</evidence>
<evidence type="ECO:0000259" key="6">
    <source>
        <dbReference type="Pfam" id="PF01386"/>
    </source>
</evidence>
<organism evidence="8 9">
    <name type="scientific">Oerskovia merdavium</name>
    <dbReference type="NCBI Taxonomy" id="2762227"/>
    <lineage>
        <taxon>Bacteria</taxon>
        <taxon>Bacillati</taxon>
        <taxon>Actinomycetota</taxon>
        <taxon>Actinomycetes</taxon>
        <taxon>Micrococcales</taxon>
        <taxon>Cellulomonadaceae</taxon>
        <taxon>Oerskovia</taxon>
    </lineage>
</organism>
<dbReference type="InterPro" id="IPR011035">
    <property type="entry name" value="Ribosomal_bL25/Gln-tRNA_synth"/>
</dbReference>
<comment type="caution">
    <text evidence="8">The sequence shown here is derived from an EMBL/GenBank/DDBJ whole genome shotgun (WGS) entry which is preliminary data.</text>
</comment>
<dbReference type="Pfam" id="PF14693">
    <property type="entry name" value="Ribosomal_TL5_C"/>
    <property type="match status" value="1"/>
</dbReference>
<dbReference type="NCBIfam" id="NF004131">
    <property type="entry name" value="PRK05618.2-1"/>
    <property type="match status" value="1"/>
</dbReference>
<evidence type="ECO:0000259" key="7">
    <source>
        <dbReference type="Pfam" id="PF14693"/>
    </source>
</evidence>
<evidence type="ECO:0000313" key="9">
    <source>
        <dbReference type="Proteomes" id="UP000655570"/>
    </source>
</evidence>
<comment type="function">
    <text evidence="5">This is one of the proteins that binds to the 5S RNA in the ribosome where it forms part of the central protuberance.</text>
</comment>
<comment type="similarity">
    <text evidence="5">Belongs to the bacterial ribosomal protein bL25 family. CTC subfamily.</text>
</comment>
<dbReference type="GO" id="GO:0005840">
    <property type="term" value="C:ribosome"/>
    <property type="evidence" value="ECO:0007669"/>
    <property type="project" value="UniProtKB-KW"/>
</dbReference>
<dbReference type="PANTHER" id="PTHR33284">
    <property type="entry name" value="RIBOSOMAL PROTEIN L25/GLN-TRNA SYNTHETASE, ANTI-CODON-BINDING DOMAIN-CONTAINING PROTEIN"/>
    <property type="match status" value="1"/>
</dbReference>